<evidence type="ECO:0000313" key="2">
    <source>
        <dbReference type="Proteomes" id="UP000204667"/>
    </source>
</evidence>
<proteinExistence type="predicted"/>
<dbReference type="InterPro" id="IPR007773">
    <property type="entry name" value="AcMNPV_P18"/>
</dbReference>
<evidence type="ECO:0000313" key="1">
    <source>
        <dbReference type="EMBL" id="AKN80585.1"/>
    </source>
</evidence>
<dbReference type="OrthoDB" id="11558at10239"/>
<accession>A0A0M3WR05</accession>
<dbReference type="RefSeq" id="YP_009165682.1">
    <property type="nucleotide sequence ID" value="NC_027923.1"/>
</dbReference>
<dbReference type="GeneID" id="26040089"/>
<sequence>MAAVVENCICLYIGDMPPNVVNDKPYDEDVIYFESVVECLDDDNEDCDKFSFFATLKKEGSLFMKKTFHDLLENNNGNYCKNHVLIDALLMYKTYVELVDESAFGSDILKSCIDYITNLFKVFRLHSRIVIVLPSTASTYIDWQQDNLSALLKHLHQLSVIEIVEI</sequence>
<reference evidence="1 2" key="1">
    <citation type="journal article" date="2016" name="Sci. Rep.">
        <title>Genome sequence of Perigonia lusca single nucleopolyhedrovirus: insights into the evolution of a nucleotide metabolism enzyme in the family Baculoviridae.</title>
        <authorList>
            <person name="Ardisson-Araujo D.M."/>
            <person name="Lima R.N."/>
            <person name="Melo F.L."/>
            <person name="Clem R.J."/>
            <person name="Huang N."/>
            <person name="Bao S.N."/>
            <person name="Sosa-Gomez D.R."/>
            <person name="Ribeiro B.M."/>
        </authorList>
    </citation>
    <scope>NUCLEOTIDE SEQUENCE [LARGE SCALE GENOMIC DNA]</scope>
</reference>
<gene>
    <name evidence="1" type="primary">p18</name>
</gene>
<dbReference type="EMBL" id="KM596836">
    <property type="protein sequence ID" value="AKN80585.1"/>
    <property type="molecule type" value="Genomic_DNA"/>
</dbReference>
<dbReference type="Proteomes" id="UP000204667">
    <property type="component" value="Segment"/>
</dbReference>
<keyword evidence="2" id="KW-1185">Reference proteome</keyword>
<organism evidence="1 2">
    <name type="scientific">Perigonia lusca single nucleopolyhedrovirus</name>
    <dbReference type="NCBI Taxonomy" id="1675865"/>
    <lineage>
        <taxon>Viruses</taxon>
        <taxon>Viruses incertae sedis</taxon>
        <taxon>Naldaviricetes</taxon>
        <taxon>Lefavirales</taxon>
        <taxon>Baculoviridae</taxon>
        <taxon>Alphabaculovirus</taxon>
        <taxon>Alphabaculovirus peluscae</taxon>
        <taxon>Perigonia lusca nucleopolyhedrovirus</taxon>
    </lineage>
</organism>
<protein>
    <submittedName>
        <fullName evidence="1">p18</fullName>
    </submittedName>
</protein>
<dbReference type="Pfam" id="PF05081">
    <property type="entry name" value="AcMNPV_P18"/>
    <property type="match status" value="1"/>
</dbReference>
<dbReference type="KEGG" id="vg:26040089"/>
<name>A0A0M3WR05_9ABAC</name>